<dbReference type="OrthoDB" id="10253736at2759"/>
<evidence type="ECO:0000256" key="3">
    <source>
        <dbReference type="ARBA" id="ARBA00022692"/>
    </source>
</evidence>
<dbReference type="InterPro" id="IPR036291">
    <property type="entry name" value="NAD(P)-bd_dom_sf"/>
</dbReference>
<comment type="similarity">
    <text evidence="2 12">Belongs to the short-chain dehydrogenases/reductases (SDR) family.</text>
</comment>
<evidence type="ECO:0000256" key="6">
    <source>
        <dbReference type="ARBA" id="ARBA00023002"/>
    </source>
</evidence>
<accession>A0A9P9AIE0</accession>
<evidence type="ECO:0000256" key="1">
    <source>
        <dbReference type="ARBA" id="ARBA00004141"/>
    </source>
</evidence>
<comment type="caution">
    <text evidence="13">The sequence shown here is derived from an EMBL/GenBank/DDBJ whole genome shotgun (WGS) entry which is preliminary data.</text>
</comment>
<organism evidence="13 14">
    <name type="scientific">Thelonectria olida</name>
    <dbReference type="NCBI Taxonomy" id="1576542"/>
    <lineage>
        <taxon>Eukaryota</taxon>
        <taxon>Fungi</taxon>
        <taxon>Dikarya</taxon>
        <taxon>Ascomycota</taxon>
        <taxon>Pezizomycotina</taxon>
        <taxon>Sordariomycetes</taxon>
        <taxon>Hypocreomycetidae</taxon>
        <taxon>Hypocreales</taxon>
        <taxon>Nectriaceae</taxon>
        <taxon>Thelonectria</taxon>
    </lineage>
</organism>
<keyword evidence="4" id="KW-0521">NADP</keyword>
<dbReference type="EMBL" id="JAGPYM010000066">
    <property type="protein sequence ID" value="KAH6869758.1"/>
    <property type="molecule type" value="Genomic_DNA"/>
</dbReference>
<evidence type="ECO:0000256" key="9">
    <source>
        <dbReference type="ARBA" id="ARBA00059620"/>
    </source>
</evidence>
<dbReference type="PRINTS" id="PR00080">
    <property type="entry name" value="SDRFAMILY"/>
</dbReference>
<dbReference type="PROSITE" id="PS00061">
    <property type="entry name" value="ADH_SHORT"/>
    <property type="match status" value="1"/>
</dbReference>
<dbReference type="PRINTS" id="PR00081">
    <property type="entry name" value="GDHRDH"/>
</dbReference>
<dbReference type="AlphaFoldDB" id="A0A9P9AIE0"/>
<protein>
    <recommendedName>
        <fullName evidence="10">Short-chain dehydrogenase/reductase 3</fullName>
    </recommendedName>
    <alternativeName>
        <fullName evidence="11">Retinal short-chain dehydrogenase/reductase 1</fullName>
    </alternativeName>
</protein>
<sequence>MIRFLSQLALLGSASVFISYDPASLESHYGALEWARSRIQFSTLKTGLLVLIGLKFARTLSSFFNAVALNNWRLPATKDWDWPSEIAVVTGGCNGIGKAVVVGLAQKGLKVAVLDMSDLPEDLAGLDNVSYWKCDITSQTAVSETADGIRRSLGHPSILVNNAGIAHEHTVLETTHEELERIFSVNIISHWLTTKEFLPEMISKNKGHLVTVTSMSSYVPLPKSVDYSATKAGLLAFHLGLSSEIKHVYKAPGIMSSIVHPMWVETKMTKKRAARSEKARQAMMQPQDVAQKILDQIFSCCGGQILLPSNGTWLTAIHGFPNWFQELIRDLAAKRR</sequence>
<evidence type="ECO:0000256" key="2">
    <source>
        <dbReference type="ARBA" id="ARBA00006484"/>
    </source>
</evidence>
<evidence type="ECO:0000256" key="10">
    <source>
        <dbReference type="ARBA" id="ARBA00068717"/>
    </source>
</evidence>
<evidence type="ECO:0000256" key="7">
    <source>
        <dbReference type="ARBA" id="ARBA00023098"/>
    </source>
</evidence>
<evidence type="ECO:0000256" key="11">
    <source>
        <dbReference type="ARBA" id="ARBA00082544"/>
    </source>
</evidence>
<evidence type="ECO:0000256" key="12">
    <source>
        <dbReference type="RuleBase" id="RU000363"/>
    </source>
</evidence>
<evidence type="ECO:0000256" key="4">
    <source>
        <dbReference type="ARBA" id="ARBA00022857"/>
    </source>
</evidence>
<dbReference type="SUPFAM" id="SSF51735">
    <property type="entry name" value="NAD(P)-binding Rossmann-fold domains"/>
    <property type="match status" value="1"/>
</dbReference>
<dbReference type="GO" id="GO:0016020">
    <property type="term" value="C:membrane"/>
    <property type="evidence" value="ECO:0007669"/>
    <property type="project" value="UniProtKB-SubCell"/>
</dbReference>
<comment type="function">
    <text evidence="9">Catalyzes the reduction of all-trans-retinal to all-trans-retinol in the presence of NADPH.</text>
</comment>
<dbReference type="Proteomes" id="UP000777438">
    <property type="component" value="Unassembled WGS sequence"/>
</dbReference>
<evidence type="ECO:0000256" key="5">
    <source>
        <dbReference type="ARBA" id="ARBA00022989"/>
    </source>
</evidence>
<evidence type="ECO:0000313" key="13">
    <source>
        <dbReference type="EMBL" id="KAH6869758.1"/>
    </source>
</evidence>
<evidence type="ECO:0000313" key="14">
    <source>
        <dbReference type="Proteomes" id="UP000777438"/>
    </source>
</evidence>
<gene>
    <name evidence="13" type="ORF">B0T10DRAFT_501276</name>
</gene>
<keyword evidence="14" id="KW-1185">Reference proteome</keyword>
<evidence type="ECO:0000256" key="8">
    <source>
        <dbReference type="ARBA" id="ARBA00023136"/>
    </source>
</evidence>
<dbReference type="PANTHER" id="PTHR24322">
    <property type="entry name" value="PKSB"/>
    <property type="match status" value="1"/>
</dbReference>
<keyword evidence="6" id="KW-0560">Oxidoreductase</keyword>
<keyword evidence="8" id="KW-0472">Membrane</keyword>
<keyword evidence="3" id="KW-0812">Transmembrane</keyword>
<dbReference type="InterPro" id="IPR020904">
    <property type="entry name" value="Sc_DH/Rdtase_CS"/>
</dbReference>
<dbReference type="GO" id="GO:0052650">
    <property type="term" value="F:all-trans-retinol dehydrogenase (NADP+) activity"/>
    <property type="evidence" value="ECO:0007669"/>
    <property type="project" value="UniProtKB-ARBA"/>
</dbReference>
<dbReference type="Gene3D" id="3.40.50.720">
    <property type="entry name" value="NAD(P)-binding Rossmann-like Domain"/>
    <property type="match status" value="1"/>
</dbReference>
<keyword evidence="7" id="KW-0443">Lipid metabolism</keyword>
<keyword evidence="5" id="KW-1133">Transmembrane helix</keyword>
<dbReference type="FunFam" id="3.40.50.720:FF:000131">
    <property type="entry name" value="Short-chain dehydrogenase/reductase 3"/>
    <property type="match status" value="1"/>
</dbReference>
<dbReference type="InterPro" id="IPR002347">
    <property type="entry name" value="SDR_fam"/>
</dbReference>
<proteinExistence type="inferred from homology"/>
<dbReference type="PANTHER" id="PTHR24322:SF736">
    <property type="entry name" value="RETINOL DEHYDROGENASE 10"/>
    <property type="match status" value="1"/>
</dbReference>
<comment type="subcellular location">
    <subcellularLocation>
        <location evidence="1">Membrane</location>
        <topology evidence="1">Multi-pass membrane protein</topology>
    </subcellularLocation>
</comment>
<name>A0A9P9AIE0_9HYPO</name>
<reference evidence="13 14" key="1">
    <citation type="journal article" date="2021" name="Nat. Commun.">
        <title>Genetic determinants of endophytism in the Arabidopsis root mycobiome.</title>
        <authorList>
            <person name="Mesny F."/>
            <person name="Miyauchi S."/>
            <person name="Thiergart T."/>
            <person name="Pickel B."/>
            <person name="Atanasova L."/>
            <person name="Karlsson M."/>
            <person name="Huettel B."/>
            <person name="Barry K.W."/>
            <person name="Haridas S."/>
            <person name="Chen C."/>
            <person name="Bauer D."/>
            <person name="Andreopoulos W."/>
            <person name="Pangilinan J."/>
            <person name="LaButti K."/>
            <person name="Riley R."/>
            <person name="Lipzen A."/>
            <person name="Clum A."/>
            <person name="Drula E."/>
            <person name="Henrissat B."/>
            <person name="Kohler A."/>
            <person name="Grigoriev I.V."/>
            <person name="Martin F.M."/>
            <person name="Hacquard S."/>
        </authorList>
    </citation>
    <scope>NUCLEOTIDE SEQUENCE [LARGE SCALE GENOMIC DNA]</scope>
    <source>
        <strain evidence="13 14">MPI-CAGE-CH-0241</strain>
    </source>
</reference>
<dbReference type="Pfam" id="PF00106">
    <property type="entry name" value="adh_short"/>
    <property type="match status" value="1"/>
</dbReference>